<feature type="transmembrane region" description="Helical" evidence="2">
    <location>
        <begin position="12"/>
        <end position="32"/>
    </location>
</feature>
<evidence type="ECO:0000256" key="1">
    <source>
        <dbReference type="SAM" id="MobiDB-lite"/>
    </source>
</evidence>
<keyword evidence="2" id="KW-0812">Transmembrane</keyword>
<keyword evidence="4" id="KW-1185">Reference proteome</keyword>
<dbReference type="EMBL" id="JARKIE010000038">
    <property type="protein sequence ID" value="KAJ7695376.1"/>
    <property type="molecule type" value="Genomic_DNA"/>
</dbReference>
<gene>
    <name evidence="3" type="ORF">B0H17DRAFT_1131429</name>
</gene>
<dbReference type="Proteomes" id="UP001221757">
    <property type="component" value="Unassembled WGS sequence"/>
</dbReference>
<organism evidence="3 4">
    <name type="scientific">Mycena rosella</name>
    <name type="common">Pink bonnet</name>
    <name type="synonym">Agaricus rosellus</name>
    <dbReference type="NCBI Taxonomy" id="1033263"/>
    <lineage>
        <taxon>Eukaryota</taxon>
        <taxon>Fungi</taxon>
        <taxon>Dikarya</taxon>
        <taxon>Basidiomycota</taxon>
        <taxon>Agaricomycotina</taxon>
        <taxon>Agaricomycetes</taxon>
        <taxon>Agaricomycetidae</taxon>
        <taxon>Agaricales</taxon>
        <taxon>Marasmiineae</taxon>
        <taxon>Mycenaceae</taxon>
        <taxon>Mycena</taxon>
    </lineage>
</organism>
<accession>A0AAD7DNH7</accession>
<feature type="region of interest" description="Disordered" evidence="1">
    <location>
        <begin position="170"/>
        <end position="192"/>
    </location>
</feature>
<keyword evidence="2" id="KW-1133">Transmembrane helix</keyword>
<keyword evidence="2" id="KW-0472">Membrane</keyword>
<evidence type="ECO:0000313" key="3">
    <source>
        <dbReference type="EMBL" id="KAJ7695376.1"/>
    </source>
</evidence>
<proteinExistence type="predicted"/>
<sequence>MPDQGTPTPPVALAALTLETLATIAVFASAFVQQQNQRTPAPVAPVVPPFTGSGGTSEFGRLCRPVVICPICRAHPHSETLPLVPLPPVPPAQVLRGAGSFCRIIRQALGGLFDYVFPVGLHFAPHGAAPAVKMFHTIRLWDMKAGDYSAWGRPDLNLLSRFVFMHPLHQPSSNSHPTNPQYISALQRPSTP</sequence>
<protein>
    <submittedName>
        <fullName evidence="3">Uncharacterized protein</fullName>
    </submittedName>
</protein>
<comment type="caution">
    <text evidence="3">The sequence shown here is derived from an EMBL/GenBank/DDBJ whole genome shotgun (WGS) entry which is preliminary data.</text>
</comment>
<reference evidence="3" key="1">
    <citation type="submission" date="2023-03" db="EMBL/GenBank/DDBJ databases">
        <title>Massive genome expansion in bonnet fungi (Mycena s.s.) driven by repeated elements and novel gene families across ecological guilds.</title>
        <authorList>
            <consortium name="Lawrence Berkeley National Laboratory"/>
            <person name="Harder C.B."/>
            <person name="Miyauchi S."/>
            <person name="Viragh M."/>
            <person name="Kuo A."/>
            <person name="Thoen E."/>
            <person name="Andreopoulos B."/>
            <person name="Lu D."/>
            <person name="Skrede I."/>
            <person name="Drula E."/>
            <person name="Henrissat B."/>
            <person name="Morin E."/>
            <person name="Kohler A."/>
            <person name="Barry K."/>
            <person name="LaButti K."/>
            <person name="Morin E."/>
            <person name="Salamov A."/>
            <person name="Lipzen A."/>
            <person name="Mereny Z."/>
            <person name="Hegedus B."/>
            <person name="Baldrian P."/>
            <person name="Stursova M."/>
            <person name="Weitz H."/>
            <person name="Taylor A."/>
            <person name="Grigoriev I.V."/>
            <person name="Nagy L.G."/>
            <person name="Martin F."/>
            <person name="Kauserud H."/>
        </authorList>
    </citation>
    <scope>NUCLEOTIDE SEQUENCE</scope>
    <source>
        <strain evidence="3">CBHHK067</strain>
    </source>
</reference>
<evidence type="ECO:0000313" key="4">
    <source>
        <dbReference type="Proteomes" id="UP001221757"/>
    </source>
</evidence>
<dbReference type="AlphaFoldDB" id="A0AAD7DNH7"/>
<evidence type="ECO:0000256" key="2">
    <source>
        <dbReference type="SAM" id="Phobius"/>
    </source>
</evidence>
<name>A0AAD7DNH7_MYCRO</name>